<sequence>MENLNKKDFLIVLLLLLTLLYSQVSGDRIDNSLSVSGEKPAITFPSTAQAIEEEVHSALSQTDQEIASLLSLPACERNETNTILRLEEILTRLDNRLLKYQTLASLYPDRDLQNTAFMAAEKRDTYIRNLSSHDELYRSILDTKPESEYGRWLYDQEIRFFRCGGALRSEEEKTRLSSLYQELGSLQNQYMMHIREKHPLTENLNIFTKTAILRNSIASLLGYTTWTDLKADEQGWRINGTDISSMLDEITPLVKDLVKPVASDLLQRKRTRDPMAKEVFDYETDLLITSQQRNDSPNTRDFSLPLHVTISRTIALFSCLFGVRTELVADARGYAPDVLLFRVADEKTNDTKGWFYLDLEERPGKTKEWMTALIAGDGDGREDEGGLPAPVFIVSGILDHNTVRNGLEKEGYSLLFHELGHLYTRILASSDQTSSVPTIMPVELTEALSHLFEYLAFSPEILSILMAPESPLEPQNGDKIMQYSIMSDPYSPERRLNLGKDMAIGILDYRFTKSPDSISFGEAYAEIYTEITGIHSTDHGGYLLQSPHLTGDTAGMYWIYPVGQLYAMILFSKVRESGILNRSTWDAFIHQIILPADPQSRSEIRLTHFLHTDTPDFHDIINHNHQKTADTNWSYVPGCIGRILSG</sequence>
<dbReference type="GO" id="GO:0006508">
    <property type="term" value="P:proteolysis"/>
    <property type="evidence" value="ECO:0007669"/>
    <property type="project" value="UniProtKB-KW"/>
</dbReference>
<dbReference type="InterPro" id="IPR024079">
    <property type="entry name" value="MetalloPept_cat_dom_sf"/>
</dbReference>
<gene>
    <name evidence="9" type="ordered locus">Mhun_0130</name>
</gene>
<keyword evidence="7" id="KW-0482">Metalloprotease</keyword>
<evidence type="ECO:0000313" key="10">
    <source>
        <dbReference type="Proteomes" id="UP000001941"/>
    </source>
</evidence>
<evidence type="ECO:0000256" key="5">
    <source>
        <dbReference type="ARBA" id="ARBA00022801"/>
    </source>
</evidence>
<name>Q2FMS7_METHJ</name>
<dbReference type="GO" id="GO:0004222">
    <property type="term" value="F:metalloendopeptidase activity"/>
    <property type="evidence" value="ECO:0007669"/>
    <property type="project" value="InterPro"/>
</dbReference>
<dbReference type="STRING" id="323259.Mhun_0130"/>
<evidence type="ECO:0000256" key="1">
    <source>
        <dbReference type="ARBA" id="ARBA00001947"/>
    </source>
</evidence>
<keyword evidence="6" id="KW-0862">Zinc</keyword>
<dbReference type="GeneID" id="3924164"/>
<dbReference type="Gene3D" id="1.10.1370.10">
    <property type="entry name" value="Neurolysin, domain 3"/>
    <property type="match status" value="1"/>
</dbReference>
<dbReference type="GO" id="GO:0006518">
    <property type="term" value="P:peptide metabolic process"/>
    <property type="evidence" value="ECO:0007669"/>
    <property type="project" value="TreeGrafter"/>
</dbReference>
<dbReference type="PANTHER" id="PTHR11804">
    <property type="entry name" value="PROTEASE M3 THIMET OLIGOPEPTIDASE-RELATED"/>
    <property type="match status" value="1"/>
</dbReference>
<dbReference type="Pfam" id="PF01432">
    <property type="entry name" value="Peptidase_M3"/>
    <property type="match status" value="1"/>
</dbReference>
<dbReference type="SUPFAM" id="SSF55486">
    <property type="entry name" value="Metalloproteases ('zincins'), catalytic domain"/>
    <property type="match status" value="1"/>
</dbReference>
<dbReference type="Gene3D" id="3.40.390.10">
    <property type="entry name" value="Collagenase (Catalytic Domain)"/>
    <property type="match status" value="1"/>
</dbReference>
<evidence type="ECO:0000313" key="9">
    <source>
        <dbReference type="EMBL" id="ABD39907.1"/>
    </source>
</evidence>
<accession>Q2FMS7</accession>
<proteinExistence type="inferred from homology"/>
<protein>
    <submittedName>
        <fullName evidence="9">Peptidase M3A and M3B, thimet/oligopeptidase F</fullName>
    </submittedName>
</protein>
<dbReference type="GO" id="GO:0046872">
    <property type="term" value="F:metal ion binding"/>
    <property type="evidence" value="ECO:0007669"/>
    <property type="project" value="UniProtKB-KW"/>
</dbReference>
<dbReference type="InParanoid" id="Q2FMS7"/>
<keyword evidence="4" id="KW-0479">Metal-binding</keyword>
<evidence type="ECO:0000256" key="6">
    <source>
        <dbReference type="ARBA" id="ARBA00022833"/>
    </source>
</evidence>
<dbReference type="RefSeq" id="WP_011447203.1">
    <property type="nucleotide sequence ID" value="NC_007796.1"/>
</dbReference>
<keyword evidence="5" id="KW-0378">Hydrolase</keyword>
<dbReference type="EnsemblBacteria" id="ABD39907">
    <property type="protein sequence ID" value="ABD39907"/>
    <property type="gene ID" value="Mhun_0130"/>
</dbReference>
<dbReference type="EMBL" id="CP000254">
    <property type="protein sequence ID" value="ABD39907.1"/>
    <property type="molecule type" value="Genomic_DNA"/>
</dbReference>
<dbReference type="KEGG" id="mhu:Mhun_0130"/>
<evidence type="ECO:0000256" key="4">
    <source>
        <dbReference type="ARBA" id="ARBA00022723"/>
    </source>
</evidence>
<comment type="cofactor">
    <cofactor evidence="1">
        <name>Zn(2+)</name>
        <dbReference type="ChEBI" id="CHEBI:29105"/>
    </cofactor>
</comment>
<keyword evidence="3" id="KW-0645">Protease</keyword>
<dbReference type="PANTHER" id="PTHR11804:SF84">
    <property type="entry name" value="SACCHAROLYSIN"/>
    <property type="match status" value="1"/>
</dbReference>
<dbReference type="HOGENOM" id="CLU_423697_0_0_2"/>
<dbReference type="OrthoDB" id="117989at2157"/>
<keyword evidence="10" id="KW-1185">Reference proteome</keyword>
<feature type="domain" description="Peptidase M3A/M3B catalytic" evidence="8">
    <location>
        <begin position="192"/>
        <end position="584"/>
    </location>
</feature>
<comment type="similarity">
    <text evidence="2">Belongs to the peptidase M3 family.</text>
</comment>
<evidence type="ECO:0000256" key="7">
    <source>
        <dbReference type="ARBA" id="ARBA00023049"/>
    </source>
</evidence>
<reference evidence="10" key="1">
    <citation type="journal article" date="2016" name="Stand. Genomic Sci.">
        <title>Complete genome sequence of Methanospirillum hungatei type strain JF1.</title>
        <authorList>
            <person name="Gunsalus R.P."/>
            <person name="Cook L.E."/>
            <person name="Crable B."/>
            <person name="Rohlin L."/>
            <person name="McDonald E."/>
            <person name="Mouttaki H."/>
            <person name="Sieber J.R."/>
            <person name="Poweleit N."/>
            <person name="Zhou H."/>
            <person name="Lapidus A.L."/>
            <person name="Daligault H.E."/>
            <person name="Land M."/>
            <person name="Gilna P."/>
            <person name="Ivanova N."/>
            <person name="Kyrpides N."/>
            <person name="Culley D.E."/>
            <person name="McInerney M.J."/>
        </authorList>
    </citation>
    <scope>NUCLEOTIDE SEQUENCE [LARGE SCALE GENOMIC DNA]</scope>
    <source>
        <strain evidence="10">ATCC 27890 / DSM 864 / NBRC 100397 / JF-1</strain>
    </source>
</reference>
<dbReference type="AlphaFoldDB" id="Q2FMS7"/>
<dbReference type="Proteomes" id="UP000001941">
    <property type="component" value="Chromosome"/>
</dbReference>
<dbReference type="InterPro" id="IPR045090">
    <property type="entry name" value="Pept_M3A_M3B"/>
</dbReference>
<dbReference type="InterPro" id="IPR024077">
    <property type="entry name" value="Neurolysin/TOP_dom2"/>
</dbReference>
<evidence type="ECO:0000256" key="2">
    <source>
        <dbReference type="ARBA" id="ARBA00006040"/>
    </source>
</evidence>
<evidence type="ECO:0000256" key="3">
    <source>
        <dbReference type="ARBA" id="ARBA00022670"/>
    </source>
</evidence>
<organism evidence="9 10">
    <name type="scientific">Methanospirillum hungatei JF-1 (strain ATCC 27890 / DSM 864 / NBRC 100397 / JF-1)</name>
    <dbReference type="NCBI Taxonomy" id="323259"/>
    <lineage>
        <taxon>Archaea</taxon>
        <taxon>Methanobacteriati</taxon>
        <taxon>Methanobacteriota</taxon>
        <taxon>Stenosarchaea group</taxon>
        <taxon>Methanomicrobia</taxon>
        <taxon>Methanomicrobiales</taxon>
        <taxon>Methanospirillaceae</taxon>
        <taxon>Methanospirillum</taxon>
    </lineage>
</organism>
<dbReference type="InterPro" id="IPR001567">
    <property type="entry name" value="Pept_M3A_M3B_dom"/>
</dbReference>
<evidence type="ECO:0000259" key="8">
    <source>
        <dbReference type="Pfam" id="PF01432"/>
    </source>
</evidence>